<evidence type="ECO:0000259" key="5">
    <source>
        <dbReference type="PROSITE" id="PS51795"/>
    </source>
</evidence>
<keyword evidence="2" id="KW-0479">Metal-binding</keyword>
<proteinExistence type="inferred from homology"/>
<evidence type="ECO:0000313" key="6">
    <source>
        <dbReference type="EMBL" id="KAJ6851603.1"/>
    </source>
</evidence>
<organism evidence="6 7">
    <name type="scientific">Iris pallida</name>
    <name type="common">Sweet iris</name>
    <dbReference type="NCBI Taxonomy" id="29817"/>
    <lineage>
        <taxon>Eukaryota</taxon>
        <taxon>Viridiplantae</taxon>
        <taxon>Streptophyta</taxon>
        <taxon>Embryophyta</taxon>
        <taxon>Tracheophyta</taxon>
        <taxon>Spermatophyta</taxon>
        <taxon>Magnoliopsida</taxon>
        <taxon>Liliopsida</taxon>
        <taxon>Asparagales</taxon>
        <taxon>Iridaceae</taxon>
        <taxon>Iridoideae</taxon>
        <taxon>Irideae</taxon>
        <taxon>Iris</taxon>
    </lineage>
</organism>
<comment type="similarity">
    <text evidence="1">Belongs to the FLZ family.</text>
</comment>
<evidence type="ECO:0000256" key="1">
    <source>
        <dbReference type="ARBA" id="ARBA00009374"/>
    </source>
</evidence>
<dbReference type="InterPro" id="IPR044533">
    <property type="entry name" value="FLZ1/2/3"/>
</dbReference>
<feature type="region of interest" description="Disordered" evidence="4">
    <location>
        <begin position="93"/>
        <end position="123"/>
    </location>
</feature>
<comment type="caution">
    <text evidence="6">The sequence shown here is derived from an EMBL/GenBank/DDBJ whole genome shotgun (WGS) entry which is preliminary data.</text>
</comment>
<name>A0AAX6IF85_IRIPA</name>
<dbReference type="PANTHER" id="PTHR46057:SF9">
    <property type="entry name" value="FCS-LIKE ZINC FINGER 1"/>
    <property type="match status" value="1"/>
</dbReference>
<dbReference type="Proteomes" id="UP001140949">
    <property type="component" value="Unassembled WGS sequence"/>
</dbReference>
<dbReference type="AlphaFoldDB" id="A0AAX6IF85"/>
<dbReference type="PROSITE" id="PS51795">
    <property type="entry name" value="ZF_FLZ"/>
    <property type="match status" value="1"/>
</dbReference>
<sequence length="136" mass="15336">MEKPYPSSFESLYSDVDSPSFPIYPSRPKPAPAGATRFSYDHLFSDDDGDRHFLDSCFLCRKPLGVSYGRDIFMYRGDTPFCSEECRQEQIEIDEANEKKQSKMNKKRNSSRSSDSGSSRWEKIDVRAAAGAVVAG</sequence>
<dbReference type="PANTHER" id="PTHR46057">
    <property type="entry name" value="FCS-LIKE ZINC FINGER 1-RELATED"/>
    <property type="match status" value="1"/>
</dbReference>
<accession>A0AAX6IF85</accession>
<feature type="domain" description="FLZ-type" evidence="5">
    <location>
        <begin position="52"/>
        <end position="98"/>
    </location>
</feature>
<evidence type="ECO:0000313" key="7">
    <source>
        <dbReference type="Proteomes" id="UP001140949"/>
    </source>
</evidence>
<feature type="zinc finger region" description="FLZ-type" evidence="3">
    <location>
        <begin position="52"/>
        <end position="98"/>
    </location>
</feature>
<evidence type="ECO:0000256" key="2">
    <source>
        <dbReference type="ARBA" id="ARBA00022723"/>
    </source>
</evidence>
<reference evidence="6" key="2">
    <citation type="submission" date="2023-04" db="EMBL/GenBank/DDBJ databases">
        <authorList>
            <person name="Bruccoleri R.E."/>
            <person name="Oakeley E.J."/>
            <person name="Faust A.-M."/>
            <person name="Dessus-Babus S."/>
            <person name="Altorfer M."/>
            <person name="Burckhardt D."/>
            <person name="Oertli M."/>
            <person name="Naumann U."/>
            <person name="Petersen F."/>
            <person name="Wong J."/>
        </authorList>
    </citation>
    <scope>NUCLEOTIDE SEQUENCE</scope>
    <source>
        <strain evidence="6">GSM-AAB239-AS_SAM_17_03QT</strain>
        <tissue evidence="6">Leaf</tissue>
    </source>
</reference>
<dbReference type="InterPro" id="IPR007650">
    <property type="entry name" value="Zf-FLZ_dom"/>
</dbReference>
<dbReference type="Pfam" id="PF04570">
    <property type="entry name" value="zf-FLZ"/>
    <property type="match status" value="1"/>
</dbReference>
<keyword evidence="7" id="KW-1185">Reference proteome</keyword>
<dbReference type="EMBL" id="JANAVB010002199">
    <property type="protein sequence ID" value="KAJ6851603.1"/>
    <property type="molecule type" value="Genomic_DNA"/>
</dbReference>
<gene>
    <name evidence="6" type="ORF">M6B38_259840</name>
</gene>
<reference evidence="6" key="1">
    <citation type="journal article" date="2023" name="GigaByte">
        <title>Genome assembly of the bearded iris, Iris pallida Lam.</title>
        <authorList>
            <person name="Bruccoleri R.E."/>
            <person name="Oakeley E.J."/>
            <person name="Faust A.M.E."/>
            <person name="Altorfer M."/>
            <person name="Dessus-Babus S."/>
            <person name="Burckhardt D."/>
            <person name="Oertli M."/>
            <person name="Naumann U."/>
            <person name="Petersen F."/>
            <person name="Wong J."/>
        </authorList>
    </citation>
    <scope>NUCLEOTIDE SEQUENCE</scope>
    <source>
        <strain evidence="6">GSM-AAB239-AS_SAM_17_03QT</strain>
    </source>
</reference>
<protein>
    <recommendedName>
        <fullName evidence="5">FLZ-type domain-containing protein</fullName>
    </recommendedName>
</protein>
<dbReference type="GO" id="GO:0046872">
    <property type="term" value="F:metal ion binding"/>
    <property type="evidence" value="ECO:0007669"/>
    <property type="project" value="UniProtKB-KW"/>
</dbReference>
<evidence type="ECO:0000256" key="3">
    <source>
        <dbReference type="PROSITE-ProRule" id="PRU01131"/>
    </source>
</evidence>
<evidence type="ECO:0000256" key="4">
    <source>
        <dbReference type="SAM" id="MobiDB-lite"/>
    </source>
</evidence>